<name>A0A5B7JMW2_PORTR</name>
<gene>
    <name evidence="1" type="ORF">E2C01_092747</name>
</gene>
<proteinExistence type="predicted"/>
<organism evidence="1 2">
    <name type="scientific">Portunus trituberculatus</name>
    <name type="common">Swimming crab</name>
    <name type="synonym">Neptunus trituberculatus</name>
    <dbReference type="NCBI Taxonomy" id="210409"/>
    <lineage>
        <taxon>Eukaryota</taxon>
        <taxon>Metazoa</taxon>
        <taxon>Ecdysozoa</taxon>
        <taxon>Arthropoda</taxon>
        <taxon>Crustacea</taxon>
        <taxon>Multicrustacea</taxon>
        <taxon>Malacostraca</taxon>
        <taxon>Eumalacostraca</taxon>
        <taxon>Eucarida</taxon>
        <taxon>Decapoda</taxon>
        <taxon>Pleocyemata</taxon>
        <taxon>Brachyura</taxon>
        <taxon>Eubrachyura</taxon>
        <taxon>Portunoidea</taxon>
        <taxon>Portunidae</taxon>
        <taxon>Portuninae</taxon>
        <taxon>Portunus</taxon>
    </lineage>
</organism>
<protein>
    <submittedName>
        <fullName evidence="1">Uncharacterized protein</fullName>
    </submittedName>
</protein>
<accession>A0A5B7JMW2</accession>
<dbReference type="Proteomes" id="UP000324222">
    <property type="component" value="Unassembled WGS sequence"/>
</dbReference>
<dbReference type="AlphaFoldDB" id="A0A5B7JMW2"/>
<keyword evidence="2" id="KW-1185">Reference proteome</keyword>
<reference evidence="1 2" key="1">
    <citation type="submission" date="2019-05" db="EMBL/GenBank/DDBJ databases">
        <title>Another draft genome of Portunus trituberculatus and its Hox gene families provides insights of decapod evolution.</title>
        <authorList>
            <person name="Jeong J.-H."/>
            <person name="Song I."/>
            <person name="Kim S."/>
            <person name="Choi T."/>
            <person name="Kim D."/>
            <person name="Ryu S."/>
            <person name="Kim W."/>
        </authorList>
    </citation>
    <scope>NUCLEOTIDE SEQUENCE [LARGE SCALE GENOMIC DNA]</scope>
    <source>
        <tissue evidence="1">Muscle</tissue>
    </source>
</reference>
<evidence type="ECO:0000313" key="2">
    <source>
        <dbReference type="Proteomes" id="UP000324222"/>
    </source>
</evidence>
<sequence length="89" mass="10128">MNRSKVTHEEIQTLVKYDYTQKWLLKTGRRLAVIFPPTLILQFLKSSRYRSGILSKPVRRAFLGEKVSAKRGISAALPISRLPSLSLNS</sequence>
<dbReference type="EMBL" id="VSRR010109928">
    <property type="protein sequence ID" value="MPC97432.1"/>
    <property type="molecule type" value="Genomic_DNA"/>
</dbReference>
<evidence type="ECO:0000313" key="1">
    <source>
        <dbReference type="EMBL" id="MPC97432.1"/>
    </source>
</evidence>
<comment type="caution">
    <text evidence="1">The sequence shown here is derived from an EMBL/GenBank/DDBJ whole genome shotgun (WGS) entry which is preliminary data.</text>
</comment>